<reference evidence="1 2" key="1">
    <citation type="submission" date="2018-09" db="EMBL/GenBank/DDBJ databases">
        <title>Genomic Encyclopedia of Type Strains, Phase III (KMG-III): the genomes of soil and plant-associated and newly described type strains.</title>
        <authorList>
            <person name="Whitman W."/>
        </authorList>
    </citation>
    <scope>NUCLEOTIDE SEQUENCE [LARGE SCALE GENOMIC DNA]</scope>
    <source>
        <strain evidence="1 2">CECT 7938</strain>
    </source>
</reference>
<dbReference type="SUPFAM" id="SSF53756">
    <property type="entry name" value="UDP-Glycosyltransferase/glycogen phosphorylase"/>
    <property type="match status" value="1"/>
</dbReference>
<protein>
    <submittedName>
        <fullName evidence="1">Glycosyl transferase family 10 (Putative fucosyltransferase)</fullName>
    </submittedName>
</protein>
<accession>A0A420B7F2</accession>
<proteinExistence type="predicted"/>
<sequence>MKIRLTTFARPDQDLLFRFSHRYLQGKNKWKDLEFVTDDHYDRLVILTFPHQQTLEKGYDESKSITFMTESSLSSFARQHPTSRMMNVHLHLPFFPVNFSTDGESDRVDKTELLSAVVSELAGFPGHRARLEFILALDKVFKDGFDVYGRPSHGKFFNLLNNYKGYLKDKYEGLWRYTYHVACENAYENGYFTEKIVDPIITESLCFYAGCPNLADYINPKAFVRIDPYCIGSSLETIIASVRDNIWAKRVPYILQEKRRFLTDLHPMNMIWMAVHDKDMGKLYNSSL</sequence>
<dbReference type="Gene3D" id="3.40.50.11660">
    <property type="entry name" value="Glycosyl transferase family 10, C-terminal domain"/>
    <property type="match status" value="1"/>
</dbReference>
<evidence type="ECO:0000313" key="2">
    <source>
        <dbReference type="Proteomes" id="UP000286246"/>
    </source>
</evidence>
<gene>
    <name evidence="1" type="ORF">DFQ12_2963</name>
</gene>
<dbReference type="InterPro" id="IPR038577">
    <property type="entry name" value="GT10-like_C_sf"/>
</dbReference>
<evidence type="ECO:0000313" key="1">
    <source>
        <dbReference type="EMBL" id="RKE52720.1"/>
    </source>
</evidence>
<dbReference type="EMBL" id="RAPY01000002">
    <property type="protein sequence ID" value="RKE52720.1"/>
    <property type="molecule type" value="Genomic_DNA"/>
</dbReference>
<dbReference type="AlphaFoldDB" id="A0A420B7F2"/>
<name>A0A420B7F2_SPHD1</name>
<organism evidence="1 2">
    <name type="scientific">Sphingobacterium detergens</name>
    <dbReference type="NCBI Taxonomy" id="1145106"/>
    <lineage>
        <taxon>Bacteria</taxon>
        <taxon>Pseudomonadati</taxon>
        <taxon>Bacteroidota</taxon>
        <taxon>Sphingobacteriia</taxon>
        <taxon>Sphingobacteriales</taxon>
        <taxon>Sphingobacteriaceae</taxon>
        <taxon>Sphingobacterium</taxon>
    </lineage>
</organism>
<dbReference type="OrthoDB" id="9791032at2"/>
<keyword evidence="1" id="KW-0328">Glycosyltransferase</keyword>
<dbReference type="Proteomes" id="UP000286246">
    <property type="component" value="Unassembled WGS sequence"/>
</dbReference>
<dbReference type="RefSeq" id="WP_120259731.1">
    <property type="nucleotide sequence ID" value="NZ_RAPY01000002.1"/>
</dbReference>
<comment type="caution">
    <text evidence="1">The sequence shown here is derived from an EMBL/GenBank/DDBJ whole genome shotgun (WGS) entry which is preliminary data.</text>
</comment>
<keyword evidence="2" id="KW-1185">Reference proteome</keyword>
<dbReference type="GO" id="GO:0016757">
    <property type="term" value="F:glycosyltransferase activity"/>
    <property type="evidence" value="ECO:0007669"/>
    <property type="project" value="UniProtKB-KW"/>
</dbReference>
<keyword evidence="1" id="KW-0808">Transferase</keyword>